<gene>
    <name evidence="1" type="ORF">NIES37_29310</name>
</gene>
<protein>
    <recommendedName>
        <fullName evidence="3">Aminoglycoside phosphotransferase domain-containing protein</fullName>
    </recommendedName>
</protein>
<dbReference type="Gene3D" id="3.90.1200.10">
    <property type="match status" value="1"/>
</dbReference>
<evidence type="ECO:0000313" key="2">
    <source>
        <dbReference type="Proteomes" id="UP000218785"/>
    </source>
</evidence>
<accession>A0A1Z4MZT4</accession>
<dbReference type="Proteomes" id="UP000218785">
    <property type="component" value="Chromosome"/>
</dbReference>
<dbReference type="AlphaFoldDB" id="A0A1Z4MZT4"/>
<dbReference type="RefSeq" id="WP_096576755.1">
    <property type="nucleotide sequence ID" value="NZ_CAWNJS010000001.1"/>
</dbReference>
<sequence>MIGNLSYNNLFDYLINNHLSNKEDLEGSKLELKDNNNFNWIIELPNKVGKLFVKQMPHYRQINIDNRITKEWHIYNYLSINKALDHTSYLIPEILHFDNQNSILIYKLANDYVTLESYYKNLNTFSDTIAILLGTTLAKLHFETMNSQECHNFITKFSQDKLQYQLPYPDYLSDYIIKYLEPESLHRTPVQAWKFLGIIQQDENVKKIIKELVLHHEHLCLTHNNIQFKNIFIHRSLDQDGLFAGYEESKNSLIKFINWEACSWGDPACDLGKAITGYFIFWLNSMITHHTIEIKKSIQLATIPLEVVQPSIGAMIKAYISIYPEILNHYTAFTKRVVQFAGLGLINQLLEEFQLQPETARNHQKIYFYIARQLLCQPEKFLSI</sequence>
<dbReference type="SUPFAM" id="SSF56112">
    <property type="entry name" value="Protein kinase-like (PK-like)"/>
    <property type="match status" value="1"/>
</dbReference>
<proteinExistence type="predicted"/>
<evidence type="ECO:0000313" key="1">
    <source>
        <dbReference type="EMBL" id="BAY98953.1"/>
    </source>
</evidence>
<name>A0A1Z4MZT4_9CYAN</name>
<keyword evidence="2" id="KW-1185">Reference proteome</keyword>
<evidence type="ECO:0008006" key="3">
    <source>
        <dbReference type="Google" id="ProtNLM"/>
    </source>
</evidence>
<organism evidence="1 2">
    <name type="scientific">Tolypothrix tenuis PCC 7101</name>
    <dbReference type="NCBI Taxonomy" id="231146"/>
    <lineage>
        <taxon>Bacteria</taxon>
        <taxon>Bacillati</taxon>
        <taxon>Cyanobacteriota</taxon>
        <taxon>Cyanophyceae</taxon>
        <taxon>Nostocales</taxon>
        <taxon>Tolypothrichaceae</taxon>
        <taxon>Tolypothrix</taxon>
    </lineage>
</organism>
<dbReference type="KEGG" id="ttq:NIES37_29310"/>
<reference evidence="1 2" key="1">
    <citation type="submission" date="2017-06" db="EMBL/GenBank/DDBJ databases">
        <title>Genome sequencing of cyanobaciteial culture collection at National Institute for Environmental Studies (NIES).</title>
        <authorList>
            <person name="Hirose Y."/>
            <person name="Shimura Y."/>
            <person name="Fujisawa T."/>
            <person name="Nakamura Y."/>
            <person name="Kawachi M."/>
        </authorList>
    </citation>
    <scope>NUCLEOTIDE SEQUENCE [LARGE SCALE GENOMIC DNA]</scope>
    <source>
        <strain evidence="1 2">NIES-37</strain>
    </source>
</reference>
<dbReference type="InterPro" id="IPR011009">
    <property type="entry name" value="Kinase-like_dom_sf"/>
</dbReference>
<dbReference type="EMBL" id="AP018248">
    <property type="protein sequence ID" value="BAY98953.1"/>
    <property type="molecule type" value="Genomic_DNA"/>
</dbReference>